<dbReference type="EMBL" id="AL031315">
    <property type="status" value="NOT_ANNOTATED_CDS"/>
    <property type="molecule type" value="Genomic_DNA"/>
</dbReference>
<reference evidence="2 3" key="3">
    <citation type="journal article" date="2004" name="Nature">
        <title>Finishing the euchromatic sequence of the human genome.</title>
        <authorList>
            <consortium name="International Human Genome Sequencing Consortium"/>
        </authorList>
    </citation>
    <scope>NUCLEOTIDE SEQUENCE [LARGE SCALE GENOMIC DNA]</scope>
</reference>
<keyword evidence="3" id="KW-1185">Reference proteome</keyword>
<reference evidence="2" key="5">
    <citation type="submission" date="2025-09" db="UniProtKB">
        <authorList>
            <consortium name="Ensembl"/>
        </authorList>
    </citation>
    <scope>IDENTIFICATION</scope>
</reference>
<protein>
    <submittedName>
        <fullName evidence="2">Uncharacterized protein</fullName>
    </submittedName>
</protein>
<dbReference type="Bgee" id="ENSG00000285733">
    <property type="expression patterns" value="Expressed in male germ line stem cell (sensu Vertebrata) in testis and 92 other cell types or tissues"/>
</dbReference>
<reference evidence="2 3" key="1">
    <citation type="journal article" date="2001" name="Nature">
        <title>Initial sequencing and analysis of the human genome.</title>
        <authorList>
            <consortium name="International Human Genome Sequencing Consortium"/>
            <person name="Lander E.S."/>
            <person name="Linton L.M."/>
            <person name="Birren B."/>
            <person name="Nusbaum C."/>
            <person name="Zody M.C."/>
            <person name="Baldwin J."/>
            <person name="Devon K."/>
            <person name="Dewar K."/>
            <person name="Doyle M."/>
            <person name="FitzHugh W."/>
            <person name="Funke R."/>
            <person name="Gage D."/>
            <person name="Harris K."/>
            <person name="Heaford A."/>
            <person name="Howland J."/>
            <person name="Kann L."/>
            <person name="Lehoczky J."/>
            <person name="LeVine R."/>
            <person name="McEwan P."/>
            <person name="McKernan K."/>
            <person name="Meldrim J."/>
            <person name="Mesirov J.P."/>
            <person name="Miranda C."/>
            <person name="Morris W."/>
            <person name="Naylor J."/>
            <person name="Raymond C."/>
            <person name="Rosetti M."/>
            <person name="Santos R."/>
            <person name="Sheridan A."/>
            <person name="Sougnez C."/>
            <person name="Stange-Thomann N."/>
            <person name="Stojanovic N."/>
            <person name="Subramanian A."/>
            <person name="Wyman D."/>
            <person name="Rogers J."/>
            <person name="Sulston J."/>
            <person name="Ainscough R."/>
            <person name="Beck S."/>
            <person name="Bentley D."/>
            <person name="Burton J."/>
            <person name="Clee C."/>
            <person name="Carter N."/>
            <person name="Coulson A."/>
            <person name="Deadman R."/>
            <person name="Deloukas P."/>
            <person name="Dunham A."/>
            <person name="Dunham I."/>
            <person name="Durbin R."/>
            <person name="French L."/>
            <person name="Grafham D."/>
            <person name="Gregory S."/>
            <person name="Hubbard T."/>
            <person name="Humphray S."/>
            <person name="Hunt A."/>
            <person name="Jones M."/>
            <person name="Lloyd C."/>
            <person name="McMurray A."/>
            <person name="Matthews L."/>
            <person name="Mercer S."/>
            <person name="Milne S."/>
            <person name="Mullikin J.C."/>
            <person name="Mungall A."/>
            <person name="Plumb R."/>
            <person name="Ross M."/>
            <person name="Shownkeen R."/>
            <person name="Sims S."/>
            <person name="Waterston R.H."/>
            <person name="Wilson R.K."/>
            <person name="Hillier L.W."/>
            <person name="McPherson J.D."/>
            <person name="Marra M.A."/>
            <person name="Mardis E.R."/>
            <person name="Fulton L.A."/>
            <person name="Chinwalla A.T."/>
            <person name="Pepin K.H."/>
            <person name="Gish W.R."/>
            <person name="Chissoe S.L."/>
            <person name="Wendl M.C."/>
            <person name="Delehaunty K.D."/>
            <person name="Miner T.L."/>
            <person name="Delehaunty A."/>
            <person name="Kramer J.B."/>
            <person name="Cook L.L."/>
            <person name="Fulton R.S."/>
            <person name="Johnson D.L."/>
            <person name="Minx P.J."/>
            <person name="Clifton S.W."/>
            <person name="Hawkins T."/>
            <person name="Branscomb E."/>
            <person name="Predki P."/>
            <person name="Richardson P."/>
            <person name="Wenning S."/>
            <person name="Slezak T."/>
            <person name="Doggett N."/>
            <person name="Cheng J.F."/>
            <person name="Olsen A."/>
            <person name="Lucas S."/>
            <person name="Elkin C."/>
            <person name="Uberbacher E."/>
            <person name="Frazier M."/>
            <person name="Gibbs R.A."/>
            <person name="Muzny D.M."/>
            <person name="Scherer S.E."/>
            <person name="Bouck J.B."/>
            <person name="Sodergren E.J."/>
            <person name="Worley K.C."/>
            <person name="Rives C.M."/>
            <person name="Gorrell J.H."/>
            <person name="Metzker M.L."/>
            <person name="Naylor S.L."/>
            <person name="Kucherlapati R.S."/>
            <person name="Nelson D.L."/>
            <person name="Weinstock G.M."/>
            <person name="Sakaki Y."/>
            <person name="Fujiyama A."/>
            <person name="Hattori M."/>
            <person name="Yada T."/>
            <person name="Toyoda A."/>
            <person name="Itoh T."/>
            <person name="Kawagoe C."/>
            <person name="Watanabe H."/>
            <person name="Totoki Y."/>
            <person name="Taylor T."/>
            <person name="Weissenbach J."/>
            <person name="Heilig R."/>
            <person name="Saurin W."/>
            <person name="Artiguenave F."/>
            <person name="Brottier P."/>
            <person name="Bruls T."/>
            <person name="Pelletier E."/>
            <person name="Robert C."/>
            <person name="Wincker P."/>
            <person name="Smith D.R."/>
            <person name="Doucette-Stamm L."/>
            <person name="Rubenfield M."/>
            <person name="Weinstock K."/>
            <person name="Lee H.M."/>
            <person name="Dubois J."/>
            <person name="Rosenthal A."/>
            <person name="Platzer M."/>
            <person name="Nyakatura G."/>
            <person name="Taudien S."/>
            <person name="Rump A."/>
            <person name="Yang H."/>
            <person name="Yu J."/>
            <person name="Wang J."/>
            <person name="Huang G."/>
            <person name="Gu J."/>
            <person name="Hood L."/>
            <person name="Rowen L."/>
            <person name="Madan A."/>
            <person name="Qin S."/>
            <person name="Davis R.W."/>
            <person name="Federspiel N.A."/>
            <person name="Abola A.P."/>
            <person name="Proctor M.J."/>
            <person name="Myers R.M."/>
            <person name="Schmutz J."/>
            <person name="Dickson M."/>
            <person name="Grimwood J."/>
            <person name="Cox D.R."/>
            <person name="Olson M.V."/>
            <person name="Kaul R."/>
            <person name="Raymond C."/>
            <person name="Shimizu N."/>
            <person name="Kawasaki K."/>
            <person name="Minoshima S."/>
            <person name="Evans G.A."/>
            <person name="Athanasiou M."/>
            <person name="Schultz R."/>
            <person name="Roe B.A."/>
            <person name="Chen F."/>
            <person name="Pan H."/>
            <person name="Ramser J."/>
            <person name="Lehrach H."/>
            <person name="Reinhardt R."/>
            <person name="McCombie W.R."/>
            <person name="de la Bastide M."/>
            <person name="Dedhia N."/>
            <person name="Blocker H."/>
            <person name="Hornischer K."/>
            <person name="Nordsiek G."/>
            <person name="Agarwala R."/>
            <person name="Aravind L."/>
            <person name="Bailey J.A."/>
            <person name="Bateman A."/>
            <person name="Batzoglou S."/>
            <person name="Birney E."/>
            <person name="Bork P."/>
            <person name="Brown D.G."/>
            <person name="Burge C.B."/>
            <person name="Cerutti L."/>
            <person name="Chen H.C."/>
            <person name="Church D."/>
            <person name="Clamp M."/>
            <person name="Copley R.R."/>
            <person name="Doerks T."/>
            <person name="Eddy S.R."/>
            <person name="Eichler E.E."/>
            <person name="Furey T.S."/>
            <person name="Galagan J."/>
            <person name="Gilbert J.G."/>
            <person name="Harmon C."/>
            <person name="Hayashizaki Y."/>
            <person name="Haussler D."/>
            <person name="Hermjakob H."/>
            <person name="Hokamp K."/>
            <person name="Jang W."/>
            <person name="Johnson L.S."/>
            <person name="Jones T.A."/>
            <person name="Kasif S."/>
            <person name="Kaspryzk A."/>
            <person name="Kennedy S."/>
            <person name="Kent W.J."/>
            <person name="Kitts P."/>
            <person name="Koonin E.V."/>
            <person name="Korf I."/>
            <person name="Kulp D."/>
            <person name="Lancet D."/>
            <person name="Lowe T.M."/>
            <person name="McLysaght A."/>
            <person name="Mikkelsen T."/>
            <person name="Moran J.V."/>
            <person name="Mulder N."/>
            <person name="Pollara V.J."/>
            <person name="Ponting C.P."/>
            <person name="Schuler G."/>
            <person name="Schultz J."/>
            <person name="Slater G."/>
            <person name="Smit A.F."/>
            <person name="Stupka E."/>
            <person name="Szustakowski J."/>
            <person name="Thierry-Mieg D."/>
            <person name="Thierry-Mieg J."/>
            <person name="Wagner L."/>
            <person name="Wallis J."/>
            <person name="Wheeler R."/>
            <person name="Williams A."/>
            <person name="Wolf Y.I."/>
            <person name="Wolfe K.H."/>
            <person name="Yang S.P."/>
            <person name="Yeh R.F."/>
            <person name="Collins F."/>
            <person name="Guyer M.S."/>
            <person name="Peterson J."/>
            <person name="Felsenfeld A."/>
            <person name="Wetterstrand K.A."/>
            <person name="Patrinos A."/>
            <person name="Morgan M.J."/>
            <person name="de Jong P."/>
            <person name="Catanese J.J."/>
            <person name="Osoegawa K."/>
            <person name="Shizuya H."/>
            <person name="Choi S."/>
            <person name="Chen Y.J."/>
        </authorList>
    </citation>
    <scope>NUCLEOTIDE SEQUENCE [LARGE SCALE GENOMIC DNA]</scope>
</reference>
<dbReference type="EMBL" id="AL135910">
    <property type="status" value="NOT_ANNOTATED_CDS"/>
    <property type="molecule type" value="Genomic_DNA"/>
</dbReference>
<dbReference type="ExpressionAtlas" id="A0A3B3IS69">
    <property type="expression patterns" value="baseline and differential"/>
</dbReference>
<reference evidence="2" key="4">
    <citation type="submission" date="2025-08" db="UniProtKB">
        <authorList>
            <consortium name="Ensembl"/>
        </authorList>
    </citation>
    <scope>IDENTIFICATION</scope>
</reference>
<proteinExistence type="predicted"/>
<accession>A0A3B3IS69</accession>
<dbReference type="Proteomes" id="UP000005640">
    <property type="component" value="Chromosome 6"/>
</dbReference>
<feature type="signal peptide" evidence="1">
    <location>
        <begin position="1"/>
        <end position="26"/>
    </location>
</feature>
<name>A0A3B3IS69_HUMAN</name>
<dbReference type="EMBL" id="AL441927">
    <property type="status" value="NOT_ANNOTATED_CDS"/>
    <property type="molecule type" value="Genomic_DNA"/>
</dbReference>
<organism evidence="2 3">
    <name type="scientific">Homo sapiens</name>
    <name type="common">Human</name>
    <dbReference type="NCBI Taxonomy" id="9606"/>
    <lineage>
        <taxon>Eukaryota</taxon>
        <taxon>Metazoa</taxon>
        <taxon>Chordata</taxon>
        <taxon>Craniata</taxon>
        <taxon>Vertebrata</taxon>
        <taxon>Euteleostomi</taxon>
        <taxon>Mammalia</taxon>
        <taxon>Eutheria</taxon>
        <taxon>Euarchontoglires</taxon>
        <taxon>Primates</taxon>
        <taxon>Haplorrhini</taxon>
        <taxon>Catarrhini</taxon>
        <taxon>Hominidae</taxon>
        <taxon>Homo</taxon>
    </lineage>
</organism>
<reference evidence="2 3" key="2">
    <citation type="journal article" date="2003" name="Nature">
        <title>The DNA sequence and analysis of human chromosome 6.</title>
        <authorList>
            <person name="Mungall A.J."/>
            <person name="Palmer S.A."/>
            <person name="Sims S.K."/>
            <person name="Edwards C.A."/>
            <person name="Ashurst J.L."/>
            <person name="Wilming L."/>
            <person name="Jones M.C."/>
            <person name="Horton R."/>
            <person name="Hunt S.E."/>
            <person name="Scott C.E."/>
            <person name="Gilbert J.G."/>
            <person name="Clamp M.E."/>
            <person name="Bethel G."/>
            <person name="Milne S."/>
            <person name="Ainscough R."/>
            <person name="Almeida J.P."/>
            <person name="Ambrose K.D."/>
            <person name="Andrews T.D."/>
            <person name="Ashwell R.I."/>
            <person name="Babbage A.K."/>
            <person name="Bagguley C.L."/>
            <person name="Bailey J."/>
            <person name="Banerjee R."/>
            <person name="Barker D.J."/>
            <person name="Barlow K.F."/>
            <person name="Bates K."/>
            <person name="Beare D.M."/>
            <person name="Beasley H."/>
            <person name="Beasley O."/>
            <person name="Bird C.P."/>
            <person name="Blakey S."/>
            <person name="Bray-Allen S."/>
            <person name="Brook J."/>
            <person name="Brown A.J."/>
            <person name="Brown J.Y."/>
            <person name="Burford D.C."/>
            <person name="Burrill W."/>
            <person name="Burton J."/>
            <person name="Carder C."/>
            <person name="Carter N.P."/>
            <person name="Chapman J.C."/>
            <person name="Clark S.Y."/>
            <person name="Clark G."/>
            <person name="Clee C.M."/>
            <person name="Clegg S."/>
            <person name="Cobley V."/>
            <person name="Collier R.E."/>
            <person name="Collins J.E."/>
            <person name="Colman L.K."/>
            <person name="Corby N.R."/>
            <person name="Coville G.J."/>
            <person name="Culley K.M."/>
            <person name="Dhami P."/>
            <person name="Davies J."/>
            <person name="Dunn M."/>
            <person name="Earthrowl M.E."/>
            <person name="Ellington A.E."/>
            <person name="Evans K.A."/>
            <person name="Faulkner L."/>
            <person name="Francis M.D."/>
            <person name="Frankish A."/>
            <person name="Frankland J."/>
            <person name="French L."/>
            <person name="Garner P."/>
            <person name="Garnett J."/>
            <person name="Ghori M.J."/>
            <person name="Gilby L.M."/>
            <person name="Gillson C.J."/>
            <person name="Glithero R.J."/>
            <person name="Grafham D.V."/>
            <person name="Grant M."/>
            <person name="Gribble S."/>
            <person name="Griffiths C."/>
            <person name="Griffiths M."/>
            <person name="Hall R."/>
            <person name="Halls K.S."/>
            <person name="Hammond S."/>
            <person name="Harley J.L."/>
            <person name="Hart E.A."/>
            <person name="Heath P.D."/>
            <person name="Heathcott R."/>
            <person name="Holmes S.J."/>
            <person name="Howden P.J."/>
            <person name="Howe K.L."/>
            <person name="Howell G.R."/>
            <person name="Huckle E."/>
            <person name="Humphray S.J."/>
            <person name="Humphries M.D."/>
            <person name="Hunt A.R."/>
            <person name="Johnson C.M."/>
            <person name="Joy A.A."/>
            <person name="Kay M."/>
            <person name="Keenan S.J."/>
            <person name="Kimberley A.M."/>
            <person name="King A."/>
            <person name="Laird G.K."/>
            <person name="Langford C."/>
            <person name="Lawlor S."/>
            <person name="Leongamornlert D.A."/>
            <person name="Leversha M."/>
            <person name="Lloyd C.R."/>
            <person name="Lloyd D.M."/>
            <person name="Loveland J.E."/>
            <person name="Lovell J."/>
            <person name="Martin S."/>
            <person name="Mashreghi-Mohammadi M."/>
            <person name="Maslen G.L."/>
            <person name="Matthews L."/>
            <person name="McCann O.T."/>
            <person name="McLaren S.J."/>
            <person name="McLay K."/>
            <person name="McMurray A."/>
            <person name="Moore M.J."/>
            <person name="Mullikin J.C."/>
            <person name="Niblett D."/>
            <person name="Nickerson T."/>
            <person name="Novik K.L."/>
            <person name="Oliver K."/>
            <person name="Overton-Larty E.K."/>
            <person name="Parker A."/>
            <person name="Patel R."/>
            <person name="Pearce A.V."/>
            <person name="Peck A.I."/>
            <person name="Phillimore B."/>
            <person name="Phillips S."/>
            <person name="Plumb R.W."/>
            <person name="Porter K.M."/>
            <person name="Ramsey Y."/>
            <person name="Ranby S.A."/>
            <person name="Rice C.M."/>
            <person name="Ross M.T."/>
            <person name="Searle S.M."/>
            <person name="Sehra H.K."/>
            <person name="Sheridan E."/>
            <person name="Skuce C.D."/>
            <person name="Smith S."/>
            <person name="Smith M."/>
            <person name="Spraggon L."/>
            <person name="Squares S.L."/>
            <person name="Steward C.A."/>
            <person name="Sycamore N."/>
            <person name="Tamlyn-Hall G."/>
            <person name="Tester J."/>
            <person name="Theaker A.J."/>
            <person name="Thomas D.W."/>
            <person name="Thorpe A."/>
            <person name="Tracey A."/>
            <person name="Tromans A."/>
            <person name="Tubby B."/>
            <person name="Wall M."/>
            <person name="Wallis J.M."/>
            <person name="West A.P."/>
            <person name="White S.S."/>
            <person name="Whitehead S.L."/>
            <person name="Whittaker H."/>
            <person name="Wild A."/>
            <person name="Willey D.J."/>
            <person name="Wilmer T.E."/>
            <person name="Wood J.M."/>
            <person name="Wray P.W."/>
            <person name="Wyatt J.C."/>
            <person name="Young L."/>
            <person name="Younger R.M."/>
            <person name="Bentley D.R."/>
            <person name="Coulson A."/>
            <person name="Durbin R."/>
            <person name="Hubbard T."/>
            <person name="Sulston J.E."/>
            <person name="Dunham I."/>
            <person name="Rogers J."/>
            <person name="Beck S."/>
        </authorList>
    </citation>
    <scope>NUCLEOTIDE SEQUENCE [LARGE SCALE GENOMIC DNA]</scope>
</reference>
<dbReference type="AlphaFoldDB" id="A0A3B3IS69"/>
<dbReference type="VEuPathDB" id="HostDB:ENSG00000285733"/>
<feature type="non-terminal residue" evidence="2">
    <location>
        <position position="1"/>
    </location>
</feature>
<dbReference type="EMBL" id="AL513547">
    <property type="status" value="NOT_ANNOTATED_CDS"/>
    <property type="molecule type" value="Genomic_DNA"/>
</dbReference>
<evidence type="ECO:0000313" key="3">
    <source>
        <dbReference type="Proteomes" id="UP000005640"/>
    </source>
</evidence>
<dbReference type="GeneCards" id="ENSG00000285733"/>
<keyword evidence="1" id="KW-0732">Signal</keyword>
<evidence type="ECO:0000313" key="2">
    <source>
        <dbReference type="Ensembl" id="ENSP00000497123.1"/>
    </source>
</evidence>
<sequence length="94" mass="9928">ENTRCVWIGSSVGLFVFNLANLEVEAALYYKGAVLAGLPLWREDCRVGDQPGRASQGSAVPQHGAEPLGASQLLCPTDLSTVSGNCQGEEYQGC</sequence>
<dbReference type="EMBL" id="AL009176">
    <property type="status" value="NOT_ANNOTATED_CDS"/>
    <property type="molecule type" value="Genomic_DNA"/>
</dbReference>
<dbReference type="EMBL" id="KF510271">
    <property type="status" value="NOT_ANNOTATED_CDS"/>
    <property type="molecule type" value="Genomic_DNA"/>
</dbReference>
<evidence type="ECO:0000256" key="1">
    <source>
        <dbReference type="SAM" id="SignalP"/>
    </source>
</evidence>
<dbReference type="Ensembl" id="ENST00000649579.1">
    <property type="protein sequence ID" value="ENSP00000497123.1"/>
    <property type="gene ID" value="ENSG00000285733.1"/>
</dbReference>
<feature type="chain" id="PRO_5017440815" evidence="1">
    <location>
        <begin position="27"/>
        <end position="94"/>
    </location>
</feature>